<dbReference type="SUPFAM" id="SSF48452">
    <property type="entry name" value="TPR-like"/>
    <property type="match status" value="1"/>
</dbReference>
<feature type="transmembrane region" description="Helical" evidence="1">
    <location>
        <begin position="73"/>
        <end position="93"/>
    </location>
</feature>
<dbReference type="OrthoDB" id="663481at2"/>
<evidence type="ECO:0000256" key="1">
    <source>
        <dbReference type="SAM" id="Phobius"/>
    </source>
</evidence>
<evidence type="ECO:0008006" key="4">
    <source>
        <dbReference type="Google" id="ProtNLM"/>
    </source>
</evidence>
<keyword evidence="1" id="KW-1133">Transmembrane helix</keyword>
<name>A0A327WCN1_9BACT</name>
<keyword evidence="1" id="KW-0812">Transmembrane</keyword>
<organism evidence="2 3">
    <name type="scientific">Chitinophaga dinghuensis</name>
    <dbReference type="NCBI Taxonomy" id="1539050"/>
    <lineage>
        <taxon>Bacteria</taxon>
        <taxon>Pseudomonadati</taxon>
        <taxon>Bacteroidota</taxon>
        <taxon>Chitinophagia</taxon>
        <taxon>Chitinophagales</taxon>
        <taxon>Chitinophagaceae</taxon>
        <taxon>Chitinophaga</taxon>
    </lineage>
</organism>
<dbReference type="InterPro" id="IPR011990">
    <property type="entry name" value="TPR-like_helical_dom_sf"/>
</dbReference>
<dbReference type="Gene3D" id="1.25.40.10">
    <property type="entry name" value="Tetratricopeptide repeat domain"/>
    <property type="match status" value="1"/>
</dbReference>
<dbReference type="EMBL" id="QLMA01000001">
    <property type="protein sequence ID" value="RAJ87652.1"/>
    <property type="molecule type" value="Genomic_DNA"/>
</dbReference>
<evidence type="ECO:0000313" key="2">
    <source>
        <dbReference type="EMBL" id="RAJ87652.1"/>
    </source>
</evidence>
<gene>
    <name evidence="2" type="ORF">CLV59_101413</name>
</gene>
<dbReference type="AlphaFoldDB" id="A0A327WCN1"/>
<dbReference type="Proteomes" id="UP000249819">
    <property type="component" value="Unassembled WGS sequence"/>
</dbReference>
<sequence length="237" mass="26978">MSEVLDYIDDYFTGAMAPEERTVFEKRCETDQAFAQEVAFYITARSVIREELHSNKQQDFKHLKVPRPRMRALYRYVAAAAAILLLVMAGWWFSQRTDTPQKLAAGYIQEHLLQISTTMSPGADSLQTGISAYNKGDYPLAEQIFQALLGNEQLKPDALKYLGIVYLVTKRYDLAIDRFSQLTALPLYANPGPFYKALALLKRGAPNDVQQAKELLLEVKNKQLPGYKYATDWLNKI</sequence>
<comment type="caution">
    <text evidence="2">The sequence shown here is derived from an EMBL/GenBank/DDBJ whole genome shotgun (WGS) entry which is preliminary data.</text>
</comment>
<accession>A0A327WCN1</accession>
<dbReference type="RefSeq" id="WP_111590328.1">
    <property type="nucleotide sequence ID" value="NZ_QLMA01000001.1"/>
</dbReference>
<keyword evidence="3" id="KW-1185">Reference proteome</keyword>
<proteinExistence type="predicted"/>
<keyword evidence="1" id="KW-0472">Membrane</keyword>
<evidence type="ECO:0000313" key="3">
    <source>
        <dbReference type="Proteomes" id="UP000249819"/>
    </source>
</evidence>
<protein>
    <recommendedName>
        <fullName evidence="4">Tetratricopeptide repeat protein</fullName>
    </recommendedName>
</protein>
<reference evidence="2 3" key="1">
    <citation type="submission" date="2018-06" db="EMBL/GenBank/DDBJ databases">
        <title>Genomic Encyclopedia of Archaeal and Bacterial Type Strains, Phase II (KMG-II): from individual species to whole genera.</title>
        <authorList>
            <person name="Goeker M."/>
        </authorList>
    </citation>
    <scope>NUCLEOTIDE SEQUENCE [LARGE SCALE GENOMIC DNA]</scope>
    <source>
        <strain evidence="2 3">DSM 29821</strain>
    </source>
</reference>